<keyword evidence="1" id="KW-0812">Transmembrane</keyword>
<dbReference type="Proteomes" id="UP000727962">
    <property type="component" value="Unassembled WGS sequence"/>
</dbReference>
<feature type="transmembrane region" description="Helical" evidence="1">
    <location>
        <begin position="264"/>
        <end position="285"/>
    </location>
</feature>
<feature type="transmembrane region" description="Helical" evidence="1">
    <location>
        <begin position="164"/>
        <end position="183"/>
    </location>
</feature>
<proteinExistence type="predicted"/>
<dbReference type="AlphaFoldDB" id="A0A931PVV1"/>
<dbReference type="Pfam" id="PF13781">
    <property type="entry name" value="DoxX_3"/>
    <property type="match status" value="1"/>
</dbReference>
<organism evidence="2 3">
    <name type="scientific">Fimbriimonas ginsengisoli</name>
    <dbReference type="NCBI Taxonomy" id="1005039"/>
    <lineage>
        <taxon>Bacteria</taxon>
        <taxon>Bacillati</taxon>
        <taxon>Armatimonadota</taxon>
        <taxon>Fimbriimonadia</taxon>
        <taxon>Fimbriimonadales</taxon>
        <taxon>Fimbriimonadaceae</taxon>
        <taxon>Fimbriimonas</taxon>
    </lineage>
</organism>
<dbReference type="SUPFAM" id="SSF55961">
    <property type="entry name" value="Bet v1-like"/>
    <property type="match status" value="1"/>
</dbReference>
<evidence type="ECO:0000256" key="1">
    <source>
        <dbReference type="SAM" id="Phobius"/>
    </source>
</evidence>
<dbReference type="Gene3D" id="3.30.530.20">
    <property type="match status" value="1"/>
</dbReference>
<accession>A0A931PVV1</accession>
<name>A0A931PVV1_FIMGI</name>
<feature type="transmembrane region" description="Helical" evidence="1">
    <location>
        <begin position="235"/>
        <end position="252"/>
    </location>
</feature>
<keyword evidence="1" id="KW-0472">Membrane</keyword>
<evidence type="ECO:0000313" key="3">
    <source>
        <dbReference type="Proteomes" id="UP000727962"/>
    </source>
</evidence>
<feature type="transmembrane region" description="Helical" evidence="1">
    <location>
        <begin position="203"/>
        <end position="228"/>
    </location>
</feature>
<dbReference type="InterPro" id="IPR023393">
    <property type="entry name" value="START-like_dom_sf"/>
</dbReference>
<sequence>MSIYVEIDVAADVDRVWEVTQTPALHERWDLRFNRIEYLPRTDGEPQQFLYSTRLGFGLEVKGKGESVAQRDKLGISTSALKFWSDDPRSLILEGSGYWQYKQLPGRVRFATGYDYQTRFGILGRLFDRVAFRPLIGWATAWSFDTMRLWVEKDLPPEVARQRAAIHMISRLALAFVWVYQGIVPKLLFPGTGELDTLNRAHLPWLTAAAWVGVVGWSEIIYGLLFLVLWRARGLLTLQIAVLALLTVGALLNSPRLFIEPFNLVTLNVALIGLAAAALLADHDLPTARNCFRKRSTSEN</sequence>
<evidence type="ECO:0000313" key="2">
    <source>
        <dbReference type="EMBL" id="MBI1756645.1"/>
    </source>
</evidence>
<keyword evidence="1" id="KW-1133">Transmembrane helix</keyword>
<protein>
    <submittedName>
        <fullName evidence="2">DoxX-like family protein</fullName>
    </submittedName>
</protein>
<dbReference type="InterPro" id="IPR025695">
    <property type="entry name" value="DoxX-like"/>
</dbReference>
<gene>
    <name evidence="2" type="ORF">HYR64_06010</name>
</gene>
<reference evidence="2" key="1">
    <citation type="submission" date="2020-07" db="EMBL/GenBank/DDBJ databases">
        <title>Huge and variable diversity of episymbiotic CPR bacteria and DPANN archaea in groundwater ecosystems.</title>
        <authorList>
            <person name="He C.Y."/>
            <person name="Keren R."/>
            <person name="Whittaker M."/>
            <person name="Farag I.F."/>
            <person name="Doudna J."/>
            <person name="Cate J.H.D."/>
            <person name="Banfield J.F."/>
        </authorList>
    </citation>
    <scope>NUCLEOTIDE SEQUENCE</scope>
    <source>
        <strain evidence="2">NC_groundwater_17_Pr7_B-0.1um_64_12</strain>
    </source>
</reference>
<comment type="caution">
    <text evidence="2">The sequence shown here is derived from an EMBL/GenBank/DDBJ whole genome shotgun (WGS) entry which is preliminary data.</text>
</comment>
<dbReference type="EMBL" id="JACOSL010000037">
    <property type="protein sequence ID" value="MBI1756645.1"/>
    <property type="molecule type" value="Genomic_DNA"/>
</dbReference>